<feature type="transmembrane region" description="Helical" evidence="1">
    <location>
        <begin position="650"/>
        <end position="669"/>
    </location>
</feature>
<accession>A0A226D8Z1</accession>
<feature type="transmembrane region" description="Helical" evidence="1">
    <location>
        <begin position="333"/>
        <end position="350"/>
    </location>
</feature>
<keyword evidence="1" id="KW-0812">Transmembrane</keyword>
<dbReference type="AlphaFoldDB" id="A0A226D8Z1"/>
<evidence type="ECO:0000313" key="3">
    <source>
        <dbReference type="Proteomes" id="UP000198287"/>
    </source>
</evidence>
<evidence type="ECO:0000256" key="1">
    <source>
        <dbReference type="SAM" id="Phobius"/>
    </source>
</evidence>
<keyword evidence="1" id="KW-1133">Transmembrane helix</keyword>
<dbReference type="Proteomes" id="UP000198287">
    <property type="component" value="Unassembled WGS sequence"/>
</dbReference>
<reference evidence="2 3" key="1">
    <citation type="submission" date="2015-12" db="EMBL/GenBank/DDBJ databases">
        <title>The genome of Folsomia candida.</title>
        <authorList>
            <person name="Faddeeva A."/>
            <person name="Derks M.F."/>
            <person name="Anvar Y."/>
            <person name="Smit S."/>
            <person name="Van Straalen N."/>
            <person name="Roelofs D."/>
        </authorList>
    </citation>
    <scope>NUCLEOTIDE SEQUENCE [LARGE SCALE GENOMIC DNA]</scope>
    <source>
        <strain evidence="2 3">VU population</strain>
        <tissue evidence="2">Whole body</tissue>
    </source>
</reference>
<feature type="transmembrane region" description="Helical" evidence="1">
    <location>
        <begin position="54"/>
        <end position="73"/>
    </location>
</feature>
<gene>
    <name evidence="2" type="ORF">Fcan01_23034</name>
</gene>
<sequence length="692" mass="81115">MSWDNIATAFTKYSKIFGTSPSTSPMSWDSRRQELHWESCHKSPKRKSIMLWHFNYIFGVHFAYTLSTVYFLVQQLFGYGPKKELLNVIYLLLIGNGIETWHLNFPSQQDLTLISREDVIQKISNHEKFHHLTEPPSDLVLTSKRESFLNLHGYFDKVYACEAYRKGPFRLVREDRYRPRATIFFSLICIGNYSFGLAESDAKRKHVPFKLRGKARRTYDERIQVDFQSHQRFSINPYIGTINQGFSFMTCYSREAVSFKVFLNPFEFEVWIIILFTMTILVVVLVLILTTKLKWKWVEAISFAQLVVISNMFEKPTTVDGKIETTIQFRIQFGVLMLLIPILTNGYLGLSITSISASLEHISVTRFDQLSKPVCNGDNGKCHIDRLKRFEKYLETIEKHMQIISLRRFFDYKGLLKFFKGDRTNSINKTFESIINKSVRRFDVNSDFVLLPYPIEIDVAKYQIGPNVFYNRLLFRLRETTKIVLTLFESSGKISKDSIHAMRMFDLLEPWRIPHPQLGNLSNMRNLENIWDIEHELVKCKRTALVLDEIEINREIRYFEKYYPWLKFFKATSAILPSESGWYFDINGKPVTPQIIERLYVAGIVQLLEAWPYRVSELRENITKQVHTLVERKPRENVVKDVSLGGNIQTIFWIYLILLVVAFAITLVVEARIHKKLWKGLLYAGGRISQVY</sequence>
<keyword evidence="1" id="KW-0472">Membrane</keyword>
<feature type="transmembrane region" description="Helical" evidence="1">
    <location>
        <begin position="270"/>
        <end position="289"/>
    </location>
</feature>
<organism evidence="2 3">
    <name type="scientific">Folsomia candida</name>
    <name type="common">Springtail</name>
    <dbReference type="NCBI Taxonomy" id="158441"/>
    <lineage>
        <taxon>Eukaryota</taxon>
        <taxon>Metazoa</taxon>
        <taxon>Ecdysozoa</taxon>
        <taxon>Arthropoda</taxon>
        <taxon>Hexapoda</taxon>
        <taxon>Collembola</taxon>
        <taxon>Entomobryomorpha</taxon>
        <taxon>Isotomoidea</taxon>
        <taxon>Isotomidae</taxon>
        <taxon>Proisotominae</taxon>
        <taxon>Folsomia</taxon>
    </lineage>
</organism>
<comment type="caution">
    <text evidence="2">The sequence shown here is derived from an EMBL/GenBank/DDBJ whole genome shotgun (WGS) entry which is preliminary data.</text>
</comment>
<proteinExistence type="predicted"/>
<protein>
    <submittedName>
        <fullName evidence="2">Uncharacterized protein</fullName>
    </submittedName>
</protein>
<name>A0A226D8Z1_FOLCA</name>
<dbReference type="EMBL" id="LNIX01000027">
    <property type="protein sequence ID" value="OXA42012.1"/>
    <property type="molecule type" value="Genomic_DNA"/>
</dbReference>
<keyword evidence="3" id="KW-1185">Reference proteome</keyword>
<evidence type="ECO:0000313" key="2">
    <source>
        <dbReference type="EMBL" id="OXA42012.1"/>
    </source>
</evidence>